<feature type="transmembrane region" description="Helical" evidence="7">
    <location>
        <begin position="20"/>
        <end position="40"/>
    </location>
</feature>
<evidence type="ECO:0000256" key="1">
    <source>
        <dbReference type="ARBA" id="ARBA00004651"/>
    </source>
</evidence>
<dbReference type="STRING" id="28234.SAMN04488588_1045"/>
<dbReference type="PANTHER" id="PTHR34584:SF1">
    <property type="entry name" value="NA(+)_H(+) ANTIPORTER SUBUNIT E1"/>
    <property type="match status" value="1"/>
</dbReference>
<dbReference type="Proteomes" id="UP000199322">
    <property type="component" value="Unassembled WGS sequence"/>
</dbReference>
<evidence type="ECO:0000313" key="11">
    <source>
        <dbReference type="Proteomes" id="UP000297288"/>
    </source>
</evidence>
<keyword evidence="4 7" id="KW-0812">Transmembrane</keyword>
<evidence type="ECO:0000256" key="6">
    <source>
        <dbReference type="ARBA" id="ARBA00023136"/>
    </source>
</evidence>
<keyword evidence="10" id="KW-1185">Reference proteome</keyword>
<dbReference type="OrthoDB" id="47211at2"/>
<evidence type="ECO:0000256" key="4">
    <source>
        <dbReference type="ARBA" id="ARBA00022692"/>
    </source>
</evidence>
<name>A0A1G6LIG2_9BACT</name>
<evidence type="ECO:0000313" key="10">
    <source>
        <dbReference type="Proteomes" id="UP000199322"/>
    </source>
</evidence>
<reference evidence="8 10" key="1">
    <citation type="submission" date="2016-10" db="EMBL/GenBank/DDBJ databases">
        <authorList>
            <person name="de Groot N.N."/>
        </authorList>
    </citation>
    <scope>NUCLEOTIDE SEQUENCE [LARGE SCALE GENOMIC DNA]</scope>
    <source>
        <strain evidence="8 10">WG14</strain>
    </source>
</reference>
<dbReference type="Proteomes" id="UP000297288">
    <property type="component" value="Unassembled WGS sequence"/>
</dbReference>
<comment type="subcellular location">
    <subcellularLocation>
        <location evidence="1">Cell membrane</location>
        <topology evidence="1">Multi-pass membrane protein</topology>
    </subcellularLocation>
</comment>
<comment type="similarity">
    <text evidence="2">Belongs to the CPA3 antiporters (TC 2.A.63) subunit E family.</text>
</comment>
<evidence type="ECO:0000313" key="8">
    <source>
        <dbReference type="EMBL" id="SDC43031.1"/>
    </source>
</evidence>
<sequence>MIYIFLFFIWMVLIGDFSDFSIIIGIFFVVLSNLITGIFFERKIKGMVEILISTIGSILNMYKTAFQFIPLIFKKHYSGLTFIDLKGKTDVEKVAIADAITLTPKTLFVDVDDDNDNLIIHRVENTPEKAHSSKGVWEGDLFE</sequence>
<dbReference type="PANTHER" id="PTHR34584">
    <property type="entry name" value="NA(+)/H(+) ANTIPORTER SUBUNIT E1"/>
    <property type="match status" value="1"/>
</dbReference>
<dbReference type="EMBL" id="SRME01000004">
    <property type="protein sequence ID" value="TGG87636.1"/>
    <property type="molecule type" value="Genomic_DNA"/>
</dbReference>
<organism evidence="8 10">
    <name type="scientific">Geotoga petraea</name>
    <dbReference type="NCBI Taxonomy" id="28234"/>
    <lineage>
        <taxon>Bacteria</taxon>
        <taxon>Thermotogati</taxon>
        <taxon>Thermotogota</taxon>
        <taxon>Thermotogae</taxon>
        <taxon>Petrotogales</taxon>
        <taxon>Petrotogaceae</taxon>
        <taxon>Geotoga</taxon>
    </lineage>
</organism>
<reference evidence="9 11" key="2">
    <citation type="submission" date="2019-04" db="EMBL/GenBank/DDBJ databases">
        <title>Draft genome sequence data and analysis of a Fermenting Bacterium, Geotoga petraea strain HO-Geo1, isolated from heavy-oil petroleum reservoir in Russia.</title>
        <authorList>
            <person name="Grouzdev D.S."/>
            <person name="Semenova E.M."/>
            <person name="Sokolova D.S."/>
            <person name="Tourova T.P."/>
            <person name="Poltaraus A.B."/>
            <person name="Nazina T.N."/>
        </authorList>
    </citation>
    <scope>NUCLEOTIDE SEQUENCE [LARGE SCALE GENOMIC DNA]</scope>
    <source>
        <strain evidence="9 11">HO-Geo1</strain>
    </source>
</reference>
<evidence type="ECO:0000256" key="7">
    <source>
        <dbReference type="SAM" id="Phobius"/>
    </source>
</evidence>
<evidence type="ECO:0000256" key="3">
    <source>
        <dbReference type="ARBA" id="ARBA00022475"/>
    </source>
</evidence>
<keyword evidence="3" id="KW-1003">Cell membrane</keyword>
<dbReference type="RefSeq" id="WP_091403388.1">
    <property type="nucleotide sequence ID" value="NZ_FMYV01000004.1"/>
</dbReference>
<dbReference type="InterPro" id="IPR002758">
    <property type="entry name" value="Cation_antiport_E"/>
</dbReference>
<evidence type="ECO:0000256" key="5">
    <source>
        <dbReference type="ARBA" id="ARBA00022989"/>
    </source>
</evidence>
<dbReference type="EMBL" id="FMYV01000004">
    <property type="protein sequence ID" value="SDC43031.1"/>
    <property type="molecule type" value="Genomic_DNA"/>
</dbReference>
<accession>A0A1G6LIG2</accession>
<gene>
    <name evidence="9" type="ORF">E4650_07800</name>
    <name evidence="8" type="ORF">SAMN04488588_1045</name>
</gene>
<evidence type="ECO:0000256" key="2">
    <source>
        <dbReference type="ARBA" id="ARBA00006228"/>
    </source>
</evidence>
<keyword evidence="5 7" id="KW-1133">Transmembrane helix</keyword>
<evidence type="ECO:0000313" key="9">
    <source>
        <dbReference type="EMBL" id="TGG87636.1"/>
    </source>
</evidence>
<keyword evidence="6 7" id="KW-0472">Membrane</keyword>
<dbReference type="GO" id="GO:0008324">
    <property type="term" value="F:monoatomic cation transmembrane transporter activity"/>
    <property type="evidence" value="ECO:0007669"/>
    <property type="project" value="InterPro"/>
</dbReference>
<dbReference type="Pfam" id="PF01899">
    <property type="entry name" value="MNHE"/>
    <property type="match status" value="1"/>
</dbReference>
<proteinExistence type="inferred from homology"/>
<protein>
    <submittedName>
        <fullName evidence="8">Multicomponent Na+:H+ antiporter subunit E</fullName>
    </submittedName>
</protein>
<dbReference type="GO" id="GO:0005886">
    <property type="term" value="C:plasma membrane"/>
    <property type="evidence" value="ECO:0007669"/>
    <property type="project" value="UniProtKB-SubCell"/>
</dbReference>
<dbReference type="AlphaFoldDB" id="A0A1G6LIG2"/>